<dbReference type="InterPro" id="IPR016040">
    <property type="entry name" value="NAD(P)-bd_dom"/>
</dbReference>
<dbReference type="EC" id="4.2.1.47" evidence="3 6"/>
<gene>
    <name evidence="6 8" type="primary">gmd</name>
    <name evidence="8" type="ORF">F6B43_10195</name>
</gene>
<dbReference type="HAMAP" id="MF_00955">
    <property type="entry name" value="GDP_Man_dehydratase"/>
    <property type="match status" value="1"/>
</dbReference>
<evidence type="ECO:0000256" key="6">
    <source>
        <dbReference type="HAMAP-Rule" id="MF_00955"/>
    </source>
</evidence>
<evidence type="ECO:0000256" key="2">
    <source>
        <dbReference type="ARBA" id="ARBA00009263"/>
    </source>
</evidence>
<comment type="catalytic activity">
    <reaction evidence="6">
        <text>GDP-alpha-D-mannose = GDP-4-dehydro-alpha-D-rhamnose + H2O</text>
        <dbReference type="Rhea" id="RHEA:23820"/>
        <dbReference type="ChEBI" id="CHEBI:15377"/>
        <dbReference type="ChEBI" id="CHEBI:57527"/>
        <dbReference type="ChEBI" id="CHEBI:57964"/>
        <dbReference type="EC" id="4.2.1.47"/>
    </reaction>
</comment>
<sequence length="343" mass="38554">MPKRALITGITGQDGSYLAELLLAKGYEVHGLIRRASTFNTSRIDHLYVDPHDPSARLFLHYGDLSDGARLVTLMAEINPDEVYNLAAQSHVRVSFDEPEHTADTTGTGSIRLLEAVRLSGIHTRYYQASSSELYGATPPPQNETTPFYPRSPYAAAKLYSYWITKNYREAYDMFAVNGILFNHESPRRGETFVTRKITRAVAAIKAGKQDVVYMGNLDSVRDWGYAAEYVEGMWRMLQSDTPDDYVLATGVGITVREFLEISFSHAGLDWEKHVRFDERYLRPTEVDALIGDPSKARDELGWVPTVDGRELATLMVDADIEALEHAGRPWIDKVALTDWATV</sequence>
<dbReference type="Gene3D" id="3.40.50.720">
    <property type="entry name" value="NAD(P)-binding Rossmann-like Domain"/>
    <property type="match status" value="1"/>
</dbReference>
<evidence type="ECO:0000256" key="4">
    <source>
        <dbReference type="ARBA" id="ARBA00022857"/>
    </source>
</evidence>
<dbReference type="InterPro" id="IPR006368">
    <property type="entry name" value="GDP_Man_deHydtase"/>
</dbReference>
<dbReference type="PANTHER" id="PTHR43715">
    <property type="entry name" value="GDP-MANNOSE 4,6-DEHYDRATASE"/>
    <property type="match status" value="1"/>
</dbReference>
<dbReference type="InterPro" id="IPR036291">
    <property type="entry name" value="NAD(P)-bd_dom_sf"/>
</dbReference>
<dbReference type="CDD" id="cd05260">
    <property type="entry name" value="GDP_MD_SDR_e"/>
    <property type="match status" value="1"/>
</dbReference>
<feature type="domain" description="NAD(P)-binding" evidence="7">
    <location>
        <begin position="6"/>
        <end position="315"/>
    </location>
</feature>
<dbReference type="Gene3D" id="3.90.25.10">
    <property type="entry name" value="UDP-galactose 4-epimerase, domain 1"/>
    <property type="match status" value="1"/>
</dbReference>
<comment type="caution">
    <text evidence="6">Lacks conserved residue(s) required for the propagation of feature annotation.</text>
</comment>
<dbReference type="GO" id="GO:0042351">
    <property type="term" value="P:'de novo' GDP-L-fucose biosynthetic process"/>
    <property type="evidence" value="ECO:0007669"/>
    <property type="project" value="TreeGrafter"/>
</dbReference>
<dbReference type="AlphaFoldDB" id="A0A5J5J318"/>
<evidence type="ECO:0000256" key="1">
    <source>
        <dbReference type="ARBA" id="ARBA00001937"/>
    </source>
</evidence>
<dbReference type="GO" id="GO:0008446">
    <property type="term" value="F:GDP-mannose 4,6-dehydratase activity"/>
    <property type="evidence" value="ECO:0007669"/>
    <property type="project" value="UniProtKB-UniRule"/>
</dbReference>
<name>A0A5J5J318_9MICO</name>
<keyword evidence="5 6" id="KW-0456">Lyase</keyword>
<dbReference type="RefSeq" id="WP_150448835.1">
    <property type="nucleotide sequence ID" value="NZ_VYSA01000002.1"/>
</dbReference>
<dbReference type="Proteomes" id="UP000325827">
    <property type="component" value="Unassembled WGS sequence"/>
</dbReference>
<comment type="function">
    <text evidence="6">Catalyzes the conversion of GDP-D-mannose to GDP-4-dehydro-6-deoxy-D-mannose.</text>
</comment>
<dbReference type="GO" id="GO:0070401">
    <property type="term" value="F:NADP+ binding"/>
    <property type="evidence" value="ECO:0007669"/>
    <property type="project" value="UniProtKB-UniRule"/>
</dbReference>
<reference evidence="9" key="1">
    <citation type="submission" date="2019-09" db="EMBL/GenBank/DDBJ databases">
        <title>Mumia zhuanghuii sp. nov. isolated from the intestinal contents of plateau pika (Ochotona curzoniae) in the Qinghai-Tibet plateau of China.</title>
        <authorList>
            <person name="Tian Z."/>
        </authorList>
    </citation>
    <scope>NUCLEOTIDE SEQUENCE [LARGE SCALE GENOMIC DNA]</scope>
    <source>
        <strain evidence="9">JCM 30598</strain>
    </source>
</reference>
<feature type="binding site" evidence="6">
    <location>
        <position position="126"/>
    </location>
    <ligand>
        <name>NADP(+)</name>
        <dbReference type="ChEBI" id="CHEBI:58349"/>
    </ligand>
</feature>
<dbReference type="OrthoDB" id="9779041at2"/>
<accession>A0A5J5J318</accession>
<evidence type="ECO:0000313" key="8">
    <source>
        <dbReference type="EMBL" id="KAA9107800.1"/>
    </source>
</evidence>
<dbReference type="NCBIfam" id="TIGR01472">
    <property type="entry name" value="gmd"/>
    <property type="match status" value="1"/>
</dbReference>
<comment type="similarity">
    <text evidence="2 6">Belongs to the NAD(P)-dependent epimerase/dehydratase family. GDP-mannose 4,6-dehydratase subfamily.</text>
</comment>
<evidence type="ECO:0000313" key="9">
    <source>
        <dbReference type="Proteomes" id="UP000325827"/>
    </source>
</evidence>
<comment type="caution">
    <text evidence="8">The sequence shown here is derived from an EMBL/GenBank/DDBJ whole genome shotgun (WGS) entry which is preliminary data.</text>
</comment>
<dbReference type="SUPFAM" id="SSF51735">
    <property type="entry name" value="NAD(P)-binding Rossmann-fold domains"/>
    <property type="match status" value="1"/>
</dbReference>
<dbReference type="PANTHER" id="PTHR43715:SF1">
    <property type="entry name" value="GDP-MANNOSE 4,6 DEHYDRATASE"/>
    <property type="match status" value="1"/>
</dbReference>
<protein>
    <recommendedName>
        <fullName evidence="3 6">GDP-mannose 4,6-dehydratase</fullName>
        <ecNumber evidence="3 6">4.2.1.47</ecNumber>
    </recommendedName>
    <alternativeName>
        <fullName evidence="6">GDP-D-mannose dehydratase</fullName>
    </alternativeName>
</protein>
<proteinExistence type="inferred from homology"/>
<evidence type="ECO:0000256" key="5">
    <source>
        <dbReference type="ARBA" id="ARBA00023239"/>
    </source>
</evidence>
<evidence type="ECO:0000256" key="3">
    <source>
        <dbReference type="ARBA" id="ARBA00011989"/>
    </source>
</evidence>
<dbReference type="FunFam" id="3.40.50.720:FF:000102">
    <property type="entry name" value="GDP-mannose 4,6-dehydratase"/>
    <property type="match status" value="1"/>
</dbReference>
<keyword evidence="4 6" id="KW-0521">NADP</keyword>
<dbReference type="Pfam" id="PF16363">
    <property type="entry name" value="GDP_Man_Dehyd"/>
    <property type="match status" value="1"/>
</dbReference>
<dbReference type="EMBL" id="VYSA01000002">
    <property type="protein sequence ID" value="KAA9107800.1"/>
    <property type="molecule type" value="Genomic_DNA"/>
</dbReference>
<keyword evidence="9" id="KW-1185">Reference proteome</keyword>
<evidence type="ECO:0000259" key="7">
    <source>
        <dbReference type="Pfam" id="PF16363"/>
    </source>
</evidence>
<comment type="cofactor">
    <cofactor evidence="1 6">
        <name>NADP(+)</name>
        <dbReference type="ChEBI" id="CHEBI:58349"/>
    </cofactor>
</comment>
<organism evidence="8 9">
    <name type="scientific">Microbacterium rhizomatis</name>
    <dbReference type="NCBI Taxonomy" id="1631477"/>
    <lineage>
        <taxon>Bacteria</taxon>
        <taxon>Bacillati</taxon>
        <taxon>Actinomycetota</taxon>
        <taxon>Actinomycetes</taxon>
        <taxon>Micrococcales</taxon>
        <taxon>Microbacteriaceae</taxon>
        <taxon>Microbacterium</taxon>
    </lineage>
</organism>